<comment type="caution">
    <text evidence="2">The sequence shown here is derived from an EMBL/GenBank/DDBJ whole genome shotgun (WGS) entry which is preliminary data.</text>
</comment>
<keyword evidence="1" id="KW-1133">Transmembrane helix</keyword>
<name>A0A813K0E1_POLGL</name>
<organism evidence="2 3">
    <name type="scientific">Polarella glacialis</name>
    <name type="common">Dinoflagellate</name>
    <dbReference type="NCBI Taxonomy" id="89957"/>
    <lineage>
        <taxon>Eukaryota</taxon>
        <taxon>Sar</taxon>
        <taxon>Alveolata</taxon>
        <taxon>Dinophyceae</taxon>
        <taxon>Suessiales</taxon>
        <taxon>Suessiaceae</taxon>
        <taxon>Polarella</taxon>
    </lineage>
</organism>
<evidence type="ECO:0000256" key="1">
    <source>
        <dbReference type="SAM" id="Phobius"/>
    </source>
</evidence>
<sequence length="351" mass="36261">MMSAPAPAMMMQSPAQPEQNALQQKTRRVRLWAAVSVPVALFAIGVSWGGYGSAAPGFMMGFLELAAVIGVCCCSLGEATCCRGCCCICPECVNFSNAFHLRNLYIFIFVIAAPSFLAPTVLGGILLGQRRECYGECVGPSWSSCGECGVTSGSGRYSSGASYSASYSSCCSSVSSQSQKGYQSCQSESASFGCDSYTDSSLQDEGSSCRQQCQCMGGSWREDFCTGPEPIHGIFAVLGAVGIIGIIITSLCTTTSLNSLIQAEGGAQGRAYAGMRPAYATHPSHPVAAAEYGYGQQQLPASFGSAAVIGQPVAGPLTGVPVGQAVTVRAEVVKAEVVNSCGQQADGSSEL</sequence>
<dbReference type="Proteomes" id="UP000626109">
    <property type="component" value="Unassembled WGS sequence"/>
</dbReference>
<dbReference type="EMBL" id="CAJNNW010027912">
    <property type="protein sequence ID" value="CAE8693768.1"/>
    <property type="molecule type" value="Genomic_DNA"/>
</dbReference>
<keyword evidence="1" id="KW-0472">Membrane</keyword>
<evidence type="ECO:0000313" key="2">
    <source>
        <dbReference type="EMBL" id="CAE8693768.1"/>
    </source>
</evidence>
<gene>
    <name evidence="2" type="ORF">PGLA2088_LOCUS28521</name>
</gene>
<proteinExistence type="predicted"/>
<accession>A0A813K0E1</accession>
<dbReference type="AlphaFoldDB" id="A0A813K0E1"/>
<keyword evidence="1" id="KW-0812">Transmembrane</keyword>
<feature type="transmembrane region" description="Helical" evidence="1">
    <location>
        <begin position="104"/>
        <end position="127"/>
    </location>
</feature>
<protein>
    <submittedName>
        <fullName evidence="2">Uncharacterized protein</fullName>
    </submittedName>
</protein>
<reference evidence="2" key="1">
    <citation type="submission" date="2021-02" db="EMBL/GenBank/DDBJ databases">
        <authorList>
            <person name="Dougan E. K."/>
            <person name="Rhodes N."/>
            <person name="Thang M."/>
            <person name="Chan C."/>
        </authorList>
    </citation>
    <scope>NUCLEOTIDE SEQUENCE</scope>
</reference>
<feature type="transmembrane region" description="Helical" evidence="1">
    <location>
        <begin position="231"/>
        <end position="251"/>
    </location>
</feature>
<evidence type="ECO:0000313" key="3">
    <source>
        <dbReference type="Proteomes" id="UP000626109"/>
    </source>
</evidence>
<feature type="transmembrane region" description="Helical" evidence="1">
    <location>
        <begin position="31"/>
        <end position="51"/>
    </location>
</feature>